<reference evidence="2 3" key="1">
    <citation type="submission" date="2019-02" db="EMBL/GenBank/DDBJ databases">
        <title>Prokaryotic population dynamics and viral predation in marine succession experiment using metagenomics: the confinement effect.</title>
        <authorList>
            <person name="Haro-Moreno J.M."/>
            <person name="Rodriguez-Valera F."/>
            <person name="Lopez-Perez M."/>
        </authorList>
    </citation>
    <scope>NUCLEOTIDE SEQUENCE [LARGE SCALE GENOMIC DNA]</scope>
    <source>
        <strain evidence="2">MED-G158</strain>
    </source>
</reference>
<evidence type="ECO:0000313" key="3">
    <source>
        <dbReference type="Proteomes" id="UP000320404"/>
    </source>
</evidence>
<name>A0A520RTX6_9GAMM</name>
<dbReference type="AlphaFoldDB" id="A0A520RTX6"/>
<accession>A0A520RTX6</accession>
<organism evidence="2 3">
    <name type="scientific">OM182 bacterium</name>
    <dbReference type="NCBI Taxonomy" id="2510334"/>
    <lineage>
        <taxon>Bacteria</taxon>
        <taxon>Pseudomonadati</taxon>
        <taxon>Pseudomonadota</taxon>
        <taxon>Gammaproteobacteria</taxon>
        <taxon>OMG group</taxon>
        <taxon>OM182 clade</taxon>
    </lineage>
</organism>
<dbReference type="PROSITE" id="PS51257">
    <property type="entry name" value="PROKAR_LIPOPROTEIN"/>
    <property type="match status" value="1"/>
</dbReference>
<feature type="chain" id="PRO_5021938589" evidence="1">
    <location>
        <begin position="22"/>
        <end position="383"/>
    </location>
</feature>
<evidence type="ECO:0000256" key="1">
    <source>
        <dbReference type="SAM" id="SignalP"/>
    </source>
</evidence>
<sequence length="383" mass="43519">MLARTLLLSLVILATSCNQLATPPPPPAVEYPQVGDVSLLIAPQSPAEVQLLDIGIVVFDNIEDPAATQTYGDRVFAEVRDKEIRYLPFLLRNTLIESQQWGAVRVLPLADPSVDLLVSGTILVSNGTDLALQIKVRDSTGRSWLEKVYGDTAYLADYPENTRFTAGNPFNPAAHTEPYLDLYEQISNDLLAVRVLFTAAEMQNIRDVSRLVYANDLSPESFGHMLEQDSNGQLQVISLPAENDPMLARVEDMRLRHHVFIDTVDEYYEALHDEMQQAYVMWRRHAYDQEEQEGALAPEPISQDFFSSSSGYLTMTQRYNRFRWSKIYQQEFRELAAGFNQELAPAILELNEQVHGLSGTMKEQYIQWRRILRQLFELETGDA</sequence>
<dbReference type="EMBL" id="SHAH01000122">
    <property type="protein sequence ID" value="RZO73624.1"/>
    <property type="molecule type" value="Genomic_DNA"/>
</dbReference>
<protein>
    <submittedName>
        <fullName evidence="2">Uncharacterized protein</fullName>
    </submittedName>
</protein>
<keyword evidence="1" id="KW-0732">Signal</keyword>
<feature type="signal peptide" evidence="1">
    <location>
        <begin position="1"/>
        <end position="21"/>
    </location>
</feature>
<proteinExistence type="predicted"/>
<dbReference type="Proteomes" id="UP000320404">
    <property type="component" value="Unassembled WGS sequence"/>
</dbReference>
<evidence type="ECO:0000313" key="2">
    <source>
        <dbReference type="EMBL" id="RZO73624.1"/>
    </source>
</evidence>
<gene>
    <name evidence="2" type="ORF">EVA69_06575</name>
</gene>
<comment type="caution">
    <text evidence="2">The sequence shown here is derived from an EMBL/GenBank/DDBJ whole genome shotgun (WGS) entry which is preliminary data.</text>
</comment>